<protein>
    <submittedName>
        <fullName evidence="2">Uncharacterized protein</fullName>
    </submittedName>
</protein>
<name>A0A2B7Z9Y0_9EURO</name>
<reference evidence="2 3" key="1">
    <citation type="submission" date="2017-10" db="EMBL/GenBank/DDBJ databases">
        <title>Comparative genomics in systemic dimorphic fungi from Ajellomycetaceae.</title>
        <authorList>
            <person name="Munoz J.F."/>
            <person name="Mcewen J.G."/>
            <person name="Clay O.K."/>
            <person name="Cuomo C.A."/>
        </authorList>
    </citation>
    <scope>NUCLEOTIDE SEQUENCE [LARGE SCALE GENOMIC DNA]</scope>
    <source>
        <strain evidence="2 3">UAMH4076</strain>
    </source>
</reference>
<dbReference type="Proteomes" id="UP000226031">
    <property type="component" value="Unassembled WGS sequence"/>
</dbReference>
<evidence type="ECO:0000313" key="3">
    <source>
        <dbReference type="Proteomes" id="UP000226031"/>
    </source>
</evidence>
<dbReference type="VEuPathDB" id="FungiDB:EMCG_01252"/>
<accession>A0A2B7Z9Y0</accession>
<comment type="caution">
    <text evidence="2">The sequence shown here is derived from an EMBL/GenBank/DDBJ whole genome shotgun (WGS) entry which is preliminary data.</text>
</comment>
<evidence type="ECO:0000256" key="1">
    <source>
        <dbReference type="SAM" id="MobiDB-lite"/>
    </source>
</evidence>
<dbReference type="AlphaFoldDB" id="A0A2B7Z9Y0"/>
<keyword evidence="3" id="KW-1185">Reference proteome</keyword>
<gene>
    <name evidence="2" type="ORF">GX50_07056</name>
</gene>
<organism evidence="2 3">
    <name type="scientific">[Emmonsia] crescens</name>
    <dbReference type="NCBI Taxonomy" id="73230"/>
    <lineage>
        <taxon>Eukaryota</taxon>
        <taxon>Fungi</taxon>
        <taxon>Dikarya</taxon>
        <taxon>Ascomycota</taxon>
        <taxon>Pezizomycotina</taxon>
        <taxon>Eurotiomycetes</taxon>
        <taxon>Eurotiomycetidae</taxon>
        <taxon>Onygenales</taxon>
        <taxon>Ajellomycetaceae</taxon>
        <taxon>Emergomyces</taxon>
    </lineage>
</organism>
<feature type="compositionally biased region" description="Basic and acidic residues" evidence="1">
    <location>
        <begin position="7"/>
        <end position="33"/>
    </location>
</feature>
<proteinExistence type="predicted"/>
<feature type="region of interest" description="Disordered" evidence="1">
    <location>
        <begin position="1"/>
        <end position="33"/>
    </location>
</feature>
<dbReference type="EMBL" id="PDND01000187">
    <property type="protein sequence ID" value="PGH30191.1"/>
    <property type="molecule type" value="Genomic_DNA"/>
</dbReference>
<sequence>MSSYITDMERHHAELRQPEHKTISSERFHQSPPQREEYKFIHEKLPQWFDEVDNYFHKYEWSSFIGDKDSDNNRHAIITTRLNFGVILRTICKKECEGYEAGFTQALKTLLQTKAGTGKKEFLAIVVGSQIKFFQDRDGYINGLDGVTDAESVQAIDFSTDKGAEEAGKKAAYIKEEYMKMQNVL</sequence>
<evidence type="ECO:0000313" key="2">
    <source>
        <dbReference type="EMBL" id="PGH30191.1"/>
    </source>
</evidence>